<feature type="coiled-coil region" evidence="10">
    <location>
        <begin position="123"/>
        <end position="202"/>
    </location>
</feature>
<evidence type="ECO:0000256" key="11">
    <source>
        <dbReference type="SAM" id="MobiDB-lite"/>
    </source>
</evidence>
<feature type="region of interest" description="Disordered" evidence="11">
    <location>
        <begin position="440"/>
        <end position="517"/>
    </location>
</feature>
<reference evidence="12 13" key="1">
    <citation type="submission" date="2017-06" db="EMBL/GenBank/DDBJ databases">
        <title>Aedes aegypti genome working group (AGWG) sequencing and assembly.</title>
        <authorList>
            <consortium name="Aedes aegypti Genome Working Group (AGWG)"/>
            <person name="Matthews B.J."/>
        </authorList>
    </citation>
    <scope>NUCLEOTIDE SEQUENCE [LARGE SCALE GENOMIC DNA]</scope>
    <source>
        <strain evidence="12 13">LVP_AGWG</strain>
    </source>
</reference>
<dbReference type="SUPFAM" id="SSF103657">
    <property type="entry name" value="BAR/IMD domain-like"/>
    <property type="match status" value="1"/>
</dbReference>
<dbReference type="SUPFAM" id="SSF50044">
    <property type="entry name" value="SH3-domain"/>
    <property type="match status" value="1"/>
</dbReference>
<evidence type="ECO:0000256" key="7">
    <source>
        <dbReference type="ARBA" id="ARBA00022583"/>
    </source>
</evidence>
<feature type="compositionally biased region" description="Low complexity" evidence="11">
    <location>
        <begin position="453"/>
        <end position="464"/>
    </location>
</feature>
<organism evidence="12 13">
    <name type="scientific">Aedes aegypti</name>
    <name type="common">Yellowfever mosquito</name>
    <name type="synonym">Culex aegypti</name>
    <dbReference type="NCBI Taxonomy" id="7159"/>
    <lineage>
        <taxon>Eukaryota</taxon>
        <taxon>Metazoa</taxon>
        <taxon>Ecdysozoa</taxon>
        <taxon>Arthropoda</taxon>
        <taxon>Hexapoda</taxon>
        <taxon>Insecta</taxon>
        <taxon>Pterygota</taxon>
        <taxon>Neoptera</taxon>
        <taxon>Endopterygota</taxon>
        <taxon>Diptera</taxon>
        <taxon>Nematocera</taxon>
        <taxon>Culicoidea</taxon>
        <taxon>Culicidae</taxon>
        <taxon>Culicinae</taxon>
        <taxon>Aedini</taxon>
        <taxon>Aedes</taxon>
        <taxon>Stegomyia</taxon>
    </lineage>
</organism>
<dbReference type="Proteomes" id="UP000008820">
    <property type="component" value="Chromosome 2"/>
</dbReference>
<dbReference type="PROSITE" id="PS51860">
    <property type="entry name" value="REM_1"/>
    <property type="match status" value="1"/>
</dbReference>
<comment type="similarity">
    <text evidence="3">Belongs to the FNBP1 family.</text>
</comment>
<keyword evidence="7" id="KW-0254">Endocytosis</keyword>
<feature type="compositionally biased region" description="Polar residues" evidence="11">
    <location>
        <begin position="292"/>
        <end position="305"/>
    </location>
</feature>
<dbReference type="SMART" id="SM00055">
    <property type="entry name" value="FCH"/>
    <property type="match status" value="1"/>
</dbReference>
<feature type="region of interest" description="Disordered" evidence="11">
    <location>
        <begin position="276"/>
        <end position="305"/>
    </location>
</feature>
<keyword evidence="9" id="KW-0472">Membrane</keyword>
<dbReference type="GO" id="GO:0007165">
    <property type="term" value="P:signal transduction"/>
    <property type="evidence" value="ECO:0007669"/>
    <property type="project" value="InterPro"/>
</dbReference>
<evidence type="ECO:0000256" key="8">
    <source>
        <dbReference type="ARBA" id="ARBA00023054"/>
    </source>
</evidence>
<feature type="compositionally biased region" description="Basic and acidic residues" evidence="11">
    <location>
        <begin position="465"/>
        <end position="483"/>
    </location>
</feature>
<dbReference type="InterPro" id="IPR036028">
    <property type="entry name" value="SH3-like_dom_sf"/>
</dbReference>
<dbReference type="PROSITE" id="PS51741">
    <property type="entry name" value="F_BAR"/>
    <property type="match status" value="1"/>
</dbReference>
<dbReference type="AlphaFoldDB" id="A0A6I8U036"/>
<dbReference type="Gene3D" id="1.20.1270.60">
    <property type="entry name" value="Arfaptin homology (AH) domain/BAR domain"/>
    <property type="match status" value="1"/>
</dbReference>
<dbReference type="InterPro" id="IPR027267">
    <property type="entry name" value="AH/BAR_dom_sf"/>
</dbReference>
<keyword evidence="8 10" id="KW-0175">Coiled coil</keyword>
<comment type="subcellular location">
    <subcellularLocation>
        <location evidence="1">Cell membrane</location>
    </subcellularLocation>
    <subcellularLocation>
        <location evidence="2">Cytoplasm</location>
    </subcellularLocation>
</comment>
<feature type="coiled-coil region" evidence="10">
    <location>
        <begin position="364"/>
        <end position="438"/>
    </location>
</feature>
<dbReference type="GO" id="GO:0005886">
    <property type="term" value="C:plasma membrane"/>
    <property type="evidence" value="ECO:0007669"/>
    <property type="project" value="UniProtKB-SubCell"/>
</dbReference>
<dbReference type="Pfam" id="PF00611">
    <property type="entry name" value="FCH"/>
    <property type="match status" value="1"/>
</dbReference>
<dbReference type="PANTHER" id="PTHR15735:SF12">
    <property type="entry name" value="CDC42-INTERACTING PROTEIN 4, ISOFORM B"/>
    <property type="match status" value="1"/>
</dbReference>
<dbReference type="Gene3D" id="2.30.30.40">
    <property type="entry name" value="SH3 Domains"/>
    <property type="match status" value="1"/>
</dbReference>
<dbReference type="OrthoDB" id="8783038at2759"/>
<dbReference type="CDD" id="cd07653">
    <property type="entry name" value="F-BAR_CIP4-like"/>
    <property type="match status" value="1"/>
</dbReference>
<evidence type="ECO:0000313" key="13">
    <source>
        <dbReference type="Proteomes" id="UP000008820"/>
    </source>
</evidence>
<dbReference type="FunFam" id="2.30.30.40:FF:000203">
    <property type="entry name" value="Cdc42-interacting protein 4, isoform F"/>
    <property type="match status" value="1"/>
</dbReference>
<feature type="compositionally biased region" description="Polar residues" evidence="11">
    <location>
        <begin position="501"/>
        <end position="516"/>
    </location>
</feature>
<protein>
    <submittedName>
        <fullName evidence="12">Uncharacterized protein</fullName>
    </submittedName>
</protein>
<dbReference type="Gene3D" id="6.10.140.470">
    <property type="match status" value="1"/>
</dbReference>
<dbReference type="Pfam" id="PF00018">
    <property type="entry name" value="SH3_1"/>
    <property type="match status" value="1"/>
</dbReference>
<keyword evidence="6" id="KW-0963">Cytoplasm</keyword>
<evidence type="ECO:0000313" key="12">
    <source>
        <dbReference type="EnsemblMetazoa" id="AAEL022180-PI"/>
    </source>
</evidence>
<dbReference type="InterPro" id="IPR057870">
    <property type="entry name" value="HR1_TOCA"/>
</dbReference>
<evidence type="ECO:0000256" key="10">
    <source>
        <dbReference type="SAM" id="Coils"/>
    </source>
</evidence>
<sequence length="595" mass="66612">MGWGIDLWDQYENLATHTQKGIDFLERYGNFIRDRSAIEVEYAGKLRRLVKNYQPKKSKEDEENEFSSFQAFKCVLKEVADLAGQREVVAENLQLQVLQGISLLAKNLRDERKKSLTEGALLTQNLNSQIAALDRAKRNYEKAFREAEKSIDSYQRADADLNLSRAEVEKQRNNMNIRCGQSEDAKNEYANQLQKTNKLQQTHFESSLPEVFNRLQELDEKRTRGLKEFIKGAADVESAVAPIIARCLEGMVKAADAINEKEDSLKVIEKYQSGFQPPGDLPFEDLSKADSDTSNNSQTYTSTGRLNHLTAKGTTSQKLKKRVGIFGYFASNKKIVEACIQVKNNLSTDGMKEDFSDLPPTQRRKKLAGKVQELQQKVAQEQAASEGLMKMKGVYEANSLLGDPRSVEEQLNESVNKLDKLRMELQRYQKLLDQANSQTIVQHSPQANRVIQNGQRSSRHSNGSNHHDHHNDDHGEDHPDHDAGSLSSSSASPESGLGTSHTSLPGSGQGSTNDQPINDEMYYEAEALPPLGTCKALYPFDATSEGSIPMSEGEELLVIELDQGDGWTRVRRLCGPNGWEEGFVPTSYIESTLYA</sequence>
<accession>A0A6I8U036</accession>
<name>A0A6I8U036_AEDAE</name>
<evidence type="ECO:0000256" key="6">
    <source>
        <dbReference type="ARBA" id="ARBA00022490"/>
    </source>
</evidence>
<dbReference type="FunFam" id="1.20.1270.60:FF:000002">
    <property type="entry name" value="Formin-binding protein 1-like isoform 1"/>
    <property type="match status" value="1"/>
</dbReference>
<gene>
    <name evidence="12" type="primary">5569157</name>
</gene>
<evidence type="ECO:0000256" key="2">
    <source>
        <dbReference type="ARBA" id="ARBA00004496"/>
    </source>
</evidence>
<evidence type="ECO:0000256" key="1">
    <source>
        <dbReference type="ARBA" id="ARBA00004236"/>
    </source>
</evidence>
<dbReference type="EnsemblMetazoa" id="AAEL022180-RI">
    <property type="protein sequence ID" value="AAEL022180-PI"/>
    <property type="gene ID" value="AAEL022180"/>
</dbReference>
<dbReference type="InterPro" id="IPR001060">
    <property type="entry name" value="FCH_dom"/>
</dbReference>
<keyword evidence="5" id="KW-1003">Cell membrane</keyword>
<keyword evidence="13" id="KW-1185">Reference proteome</keyword>
<evidence type="ECO:0000256" key="9">
    <source>
        <dbReference type="ARBA" id="ARBA00023136"/>
    </source>
</evidence>
<evidence type="ECO:0000256" key="5">
    <source>
        <dbReference type="ARBA" id="ARBA00022475"/>
    </source>
</evidence>
<feature type="compositionally biased region" description="Polar residues" evidence="11">
    <location>
        <begin position="440"/>
        <end position="452"/>
    </location>
</feature>
<dbReference type="InterPro" id="IPR011072">
    <property type="entry name" value="HR1_rho-bd"/>
</dbReference>
<dbReference type="InterPro" id="IPR031160">
    <property type="entry name" value="F_BAR_dom"/>
</dbReference>
<evidence type="ECO:0000256" key="4">
    <source>
        <dbReference type="ARBA" id="ARBA00022443"/>
    </source>
</evidence>
<dbReference type="PROSITE" id="PS50002">
    <property type="entry name" value="SH3"/>
    <property type="match status" value="1"/>
</dbReference>
<dbReference type="PANTHER" id="PTHR15735">
    <property type="entry name" value="FCH AND DOUBLE SH3 DOMAINS PROTEIN"/>
    <property type="match status" value="1"/>
</dbReference>
<dbReference type="SMART" id="SM00326">
    <property type="entry name" value="SH3"/>
    <property type="match status" value="1"/>
</dbReference>
<evidence type="ECO:0000256" key="3">
    <source>
        <dbReference type="ARBA" id="ARBA00009426"/>
    </source>
</evidence>
<dbReference type="CDD" id="cd11911">
    <property type="entry name" value="SH3_CIP4-like"/>
    <property type="match status" value="1"/>
</dbReference>
<dbReference type="GO" id="GO:0006897">
    <property type="term" value="P:endocytosis"/>
    <property type="evidence" value="ECO:0007669"/>
    <property type="project" value="UniProtKB-KW"/>
</dbReference>
<dbReference type="InterPro" id="IPR001452">
    <property type="entry name" value="SH3_domain"/>
</dbReference>
<proteinExistence type="inferred from homology"/>
<feature type="compositionally biased region" description="Low complexity" evidence="11">
    <location>
        <begin position="484"/>
        <end position="500"/>
    </location>
</feature>
<reference evidence="12" key="2">
    <citation type="submission" date="2020-05" db="UniProtKB">
        <authorList>
            <consortium name="EnsemblMetazoa"/>
        </authorList>
    </citation>
    <scope>IDENTIFICATION</scope>
    <source>
        <strain evidence="12">LVP_AGWG</strain>
    </source>
</reference>
<dbReference type="GO" id="GO:0005737">
    <property type="term" value="C:cytoplasm"/>
    <property type="evidence" value="ECO:0007669"/>
    <property type="project" value="UniProtKB-SubCell"/>
</dbReference>
<dbReference type="CDD" id="cd11619">
    <property type="entry name" value="HR1_CIP4-like"/>
    <property type="match status" value="1"/>
</dbReference>
<dbReference type="Pfam" id="PF25610">
    <property type="entry name" value="HR1_TOCA"/>
    <property type="match status" value="1"/>
</dbReference>
<keyword evidence="4" id="KW-0728">SH3 domain</keyword>